<dbReference type="AlphaFoldDB" id="A0A4R6DGX6"/>
<comment type="caution">
    <text evidence="2">The sequence shown here is derived from an EMBL/GenBank/DDBJ whole genome shotgun (WGS) entry which is preliminary data.</text>
</comment>
<evidence type="ECO:0008006" key="4">
    <source>
        <dbReference type="Google" id="ProtNLM"/>
    </source>
</evidence>
<feature type="chain" id="PRO_5020933270" description="Htaa domain-containing protein" evidence="1">
    <location>
        <begin position="24"/>
        <end position="336"/>
    </location>
</feature>
<evidence type="ECO:0000313" key="2">
    <source>
        <dbReference type="EMBL" id="TDN43917.1"/>
    </source>
</evidence>
<proteinExistence type="predicted"/>
<accession>A0A4R6DGX6</accession>
<feature type="signal peptide" evidence="1">
    <location>
        <begin position="1"/>
        <end position="23"/>
    </location>
</feature>
<gene>
    <name evidence="2" type="ORF">EDF64_10690</name>
</gene>
<reference evidence="2 3" key="1">
    <citation type="submission" date="2019-03" db="EMBL/GenBank/DDBJ databases">
        <title>Genomic analyses of the natural microbiome of Caenorhabditis elegans.</title>
        <authorList>
            <person name="Samuel B."/>
        </authorList>
    </citation>
    <scope>NUCLEOTIDE SEQUENCE [LARGE SCALE GENOMIC DNA]</scope>
    <source>
        <strain evidence="2 3">JUb65</strain>
    </source>
</reference>
<keyword evidence="1" id="KW-0732">Signal</keyword>
<protein>
    <recommendedName>
        <fullName evidence="4">Htaa domain-containing protein</fullName>
    </recommendedName>
</protein>
<name>A0A4R6DGX6_9MICO</name>
<sequence>MTVAAATAVVAGSTFFSAGMATAAPDSATATWVNTTAALGQETSAGYPATGWFYGDTAPATSGVAAFSAGGVNLTGPTQLLTTTSEPGVDLQDLVTSADFVSTGSVNFQIPMFLNTGGASGADTNFTTLRPADFGDGDFVDGGGRWLSSAAVGTIPADTAANLSDFEAQITATSPNAEIIGYGFITPPASTGTVRAVQFGGDTTYFTPTPKGTYQPTSSTVSAVTTKGVHVVGSGFFPGETVAVGFVAAGSQSGGPIDSLALTADANGAIDAQLVIPASAVPRAGTYTLALVGESSGIVLRNEYVVTADPAAPVTSTPVPTAPVPTPVRTAATFAG</sequence>
<organism evidence="2 3">
    <name type="scientific">Curtobacterium flaccumfaciens</name>
    <dbReference type="NCBI Taxonomy" id="2035"/>
    <lineage>
        <taxon>Bacteria</taxon>
        <taxon>Bacillati</taxon>
        <taxon>Actinomycetota</taxon>
        <taxon>Actinomycetes</taxon>
        <taxon>Micrococcales</taxon>
        <taxon>Microbacteriaceae</taxon>
        <taxon>Curtobacterium</taxon>
    </lineage>
</organism>
<evidence type="ECO:0000313" key="3">
    <source>
        <dbReference type="Proteomes" id="UP000295764"/>
    </source>
</evidence>
<dbReference type="EMBL" id="SNVW01000006">
    <property type="protein sequence ID" value="TDN43917.1"/>
    <property type="molecule type" value="Genomic_DNA"/>
</dbReference>
<evidence type="ECO:0000256" key="1">
    <source>
        <dbReference type="SAM" id="SignalP"/>
    </source>
</evidence>
<dbReference type="Proteomes" id="UP000295764">
    <property type="component" value="Unassembled WGS sequence"/>
</dbReference>